<name>A0A7S3QP64_DUNTE</name>
<dbReference type="AlphaFoldDB" id="A0A7S3QP64"/>
<evidence type="ECO:0000313" key="1">
    <source>
        <dbReference type="EMBL" id="CAE0488878.1"/>
    </source>
</evidence>
<sequence length="113" mass="12187">MSVVSVQTLSNVKQGMACTSLPCTVSCHPQTEFPSTLLAGDGKVVEHFDHLLKDLIGGRDSTDGISTTLALIMSFHRQALLNERLEAFANGLCTTKLGNMVMAIVCVQHAARW</sequence>
<reference evidence="1" key="1">
    <citation type="submission" date="2021-01" db="EMBL/GenBank/DDBJ databases">
        <authorList>
            <person name="Corre E."/>
            <person name="Pelletier E."/>
            <person name="Niang G."/>
            <person name="Scheremetjew M."/>
            <person name="Finn R."/>
            <person name="Kale V."/>
            <person name="Holt S."/>
            <person name="Cochrane G."/>
            <person name="Meng A."/>
            <person name="Brown T."/>
            <person name="Cohen L."/>
        </authorList>
    </citation>
    <scope>NUCLEOTIDE SEQUENCE</scope>
    <source>
        <strain evidence="1">CCMP1320</strain>
    </source>
</reference>
<proteinExistence type="predicted"/>
<dbReference type="EMBL" id="HBIP01007441">
    <property type="protein sequence ID" value="CAE0488878.1"/>
    <property type="molecule type" value="Transcribed_RNA"/>
</dbReference>
<accession>A0A7S3QP64</accession>
<gene>
    <name evidence="1" type="ORF">DTER00134_LOCUS3948</name>
</gene>
<organism evidence="1">
    <name type="scientific">Dunaliella tertiolecta</name>
    <name type="common">Green alga</name>
    <dbReference type="NCBI Taxonomy" id="3047"/>
    <lineage>
        <taxon>Eukaryota</taxon>
        <taxon>Viridiplantae</taxon>
        <taxon>Chlorophyta</taxon>
        <taxon>core chlorophytes</taxon>
        <taxon>Chlorophyceae</taxon>
        <taxon>CS clade</taxon>
        <taxon>Chlamydomonadales</taxon>
        <taxon>Dunaliellaceae</taxon>
        <taxon>Dunaliella</taxon>
    </lineage>
</organism>
<protein>
    <submittedName>
        <fullName evidence="1">Uncharacterized protein</fullName>
    </submittedName>
</protein>